<dbReference type="PROSITE" id="PS51221">
    <property type="entry name" value="TTL"/>
    <property type="match status" value="1"/>
</dbReference>
<dbReference type="PANTHER" id="PTHR12241">
    <property type="entry name" value="TUBULIN POLYGLUTAMYLASE"/>
    <property type="match status" value="1"/>
</dbReference>
<proteinExistence type="predicted"/>
<evidence type="ECO:0000256" key="1">
    <source>
        <dbReference type="ARBA" id="ARBA00022598"/>
    </source>
</evidence>
<dbReference type="Pfam" id="PF03133">
    <property type="entry name" value="TTL"/>
    <property type="match status" value="1"/>
</dbReference>
<evidence type="ECO:0000313" key="9">
    <source>
        <dbReference type="Proteomes" id="UP001642409"/>
    </source>
</evidence>
<keyword evidence="2 6" id="KW-0547">Nucleotide-binding</keyword>
<feature type="domain" description="ATP-grasp" evidence="7">
    <location>
        <begin position="406"/>
        <end position="454"/>
    </location>
</feature>
<dbReference type="EMBL" id="CAXDID020000023">
    <property type="protein sequence ID" value="CAL5989124.1"/>
    <property type="molecule type" value="Genomic_DNA"/>
</dbReference>
<evidence type="ECO:0000256" key="5">
    <source>
        <dbReference type="ARBA" id="ARBA00049274"/>
    </source>
</evidence>
<evidence type="ECO:0000256" key="6">
    <source>
        <dbReference type="PROSITE-ProRule" id="PRU00409"/>
    </source>
</evidence>
<evidence type="ECO:0000256" key="3">
    <source>
        <dbReference type="ARBA" id="ARBA00022840"/>
    </source>
</evidence>
<dbReference type="InterPro" id="IPR011761">
    <property type="entry name" value="ATP-grasp"/>
</dbReference>
<name>A0ABP1HGM5_9EUKA</name>
<dbReference type="PROSITE" id="PS50975">
    <property type="entry name" value="ATP_GRASP"/>
    <property type="match status" value="1"/>
</dbReference>
<keyword evidence="3 6" id="KW-0067">ATP-binding</keyword>
<accession>A0ABP1HGM5</accession>
<evidence type="ECO:0000256" key="4">
    <source>
        <dbReference type="ARBA" id="ARBA00041448"/>
    </source>
</evidence>
<gene>
    <name evidence="8" type="ORF">HINF_LOCUS10709</name>
</gene>
<sequence length="550" mass="63342">MNLLLQIAVCAPYPPKSNSTLPFCIQNSTIPDSPPIFCFPLTNRSKLYKSVRTKKQHPVVNFAGPVAPLVPDVFSRVGFSSDHGNDTQFFTLNYGSPRPFDFYDSLQPGQMCNQIPGSMYFTRKDALSRYIQAMQSANPQLDFAIIPRSYNLPKDLELLQSLNNQSNSNDMNNNYQMNNDQLLTNNANNQQIIKDNQQITNNITNNQQTNNQQTNKVNNWFIYKPVLSARGENLKLIHKTELEKITGETAATVQEYTEDVLLIHKRKFDLRVYFLITSVDPYVVYIYNEGIARFASEDYQNVTFKNRNDLRMHLTNFAVNKGHKSKIQLKQSMTSVLSYIDKHPELIAEGEDSVKHELQEKEHIKDRIFQNIQNALTKALIATYTPMLHKAKECDNIYKFPRRFFGYYGADIILDKKGNAKILEINASPSLNTDSDEDEQIKTEFLEEILNIIALNANIDDQGNVIIPKRGHENPKIYQFNHSYEENKAIDIHNLTAYEKRVYQQITDEESRLNKFQRILPDAGWFEDMSNLNGLVRSLISLNKEIKDVN</sequence>
<dbReference type="SUPFAM" id="SSF56059">
    <property type="entry name" value="Glutathione synthetase ATP-binding domain-like"/>
    <property type="match status" value="1"/>
</dbReference>
<evidence type="ECO:0000313" key="8">
    <source>
        <dbReference type="EMBL" id="CAL5989124.1"/>
    </source>
</evidence>
<protein>
    <recommendedName>
        <fullName evidence="4">Tubulin--tyrosine ligase-like protein 5</fullName>
    </recommendedName>
</protein>
<dbReference type="GO" id="GO:0016874">
    <property type="term" value="F:ligase activity"/>
    <property type="evidence" value="ECO:0007669"/>
    <property type="project" value="UniProtKB-KW"/>
</dbReference>
<dbReference type="Gene3D" id="3.30.470.20">
    <property type="entry name" value="ATP-grasp fold, B domain"/>
    <property type="match status" value="1"/>
</dbReference>
<organism evidence="8 9">
    <name type="scientific">Hexamita inflata</name>
    <dbReference type="NCBI Taxonomy" id="28002"/>
    <lineage>
        <taxon>Eukaryota</taxon>
        <taxon>Metamonada</taxon>
        <taxon>Diplomonadida</taxon>
        <taxon>Hexamitidae</taxon>
        <taxon>Hexamitinae</taxon>
        <taxon>Hexamita</taxon>
    </lineage>
</organism>
<reference evidence="8 9" key="1">
    <citation type="submission" date="2024-07" db="EMBL/GenBank/DDBJ databases">
        <authorList>
            <person name="Akdeniz Z."/>
        </authorList>
    </citation>
    <scope>NUCLEOTIDE SEQUENCE [LARGE SCALE GENOMIC DNA]</scope>
</reference>
<comment type="catalytic activity">
    <reaction evidence="5">
        <text>L-glutamyl-[protein] + L-glutamate + ATP = gamma-L-glutamyl-L-glutamyl-[protein] + ADP + phosphate + H(+)</text>
        <dbReference type="Rhea" id="RHEA:60144"/>
        <dbReference type="Rhea" id="RHEA-COMP:10208"/>
        <dbReference type="Rhea" id="RHEA-COMP:15517"/>
        <dbReference type="ChEBI" id="CHEBI:15378"/>
        <dbReference type="ChEBI" id="CHEBI:29973"/>
        <dbReference type="ChEBI" id="CHEBI:29985"/>
        <dbReference type="ChEBI" id="CHEBI:30616"/>
        <dbReference type="ChEBI" id="CHEBI:43474"/>
        <dbReference type="ChEBI" id="CHEBI:143622"/>
        <dbReference type="ChEBI" id="CHEBI:456216"/>
    </reaction>
    <physiologicalReaction direction="left-to-right" evidence="5">
        <dbReference type="Rhea" id="RHEA:60145"/>
    </physiologicalReaction>
</comment>
<dbReference type="PANTHER" id="PTHR12241:SF145">
    <property type="entry name" value="TUBULIN POLYGLUTAMYLASE TTLL5"/>
    <property type="match status" value="1"/>
</dbReference>
<dbReference type="Proteomes" id="UP001642409">
    <property type="component" value="Unassembled WGS sequence"/>
</dbReference>
<evidence type="ECO:0000259" key="7">
    <source>
        <dbReference type="PROSITE" id="PS50975"/>
    </source>
</evidence>
<keyword evidence="1 8" id="KW-0436">Ligase</keyword>
<keyword evidence="9" id="KW-1185">Reference proteome</keyword>
<dbReference type="InterPro" id="IPR004344">
    <property type="entry name" value="TTL/TTLL_fam"/>
</dbReference>
<comment type="caution">
    <text evidence="8">The sequence shown here is derived from an EMBL/GenBank/DDBJ whole genome shotgun (WGS) entry which is preliminary data.</text>
</comment>
<evidence type="ECO:0000256" key="2">
    <source>
        <dbReference type="ARBA" id="ARBA00022741"/>
    </source>
</evidence>